<accession>A0A1W1UPW0</accession>
<feature type="region of interest" description="Disordered" evidence="1">
    <location>
        <begin position="120"/>
        <end position="144"/>
    </location>
</feature>
<evidence type="ECO:0000313" key="3">
    <source>
        <dbReference type="Proteomes" id="UP000192582"/>
    </source>
</evidence>
<sequence>MTWECSAFGCSHWARESCSPSGCISCHPGVMTSVIWWVRQVEHSLAGSPHASADPLKRLLPAHTSPILPAQGDPGRVFSQVCWAAATCSRAWALGAERRAGEDIGRLFWDVVTASRAATGRDFSTAETPRHSPGHLPRATPAPPIPRTWTGELRHPPIALARSWVPESPGQLTWTLGFPGDRKEELGRAEAVSHAAMRPSFKKTSFKPHLHGRFVIPPQHNGACVHSTVT</sequence>
<dbReference type="Proteomes" id="UP000192582">
    <property type="component" value="Unassembled WGS sequence"/>
</dbReference>
<evidence type="ECO:0000256" key="1">
    <source>
        <dbReference type="SAM" id="MobiDB-lite"/>
    </source>
</evidence>
<protein>
    <submittedName>
        <fullName evidence="2">Uncharacterized protein</fullName>
    </submittedName>
</protein>
<name>A0A1W1UPW0_9DEIO</name>
<organism evidence="2 3">
    <name type="scientific">Deinococcus hopiensis KR-140</name>
    <dbReference type="NCBI Taxonomy" id="695939"/>
    <lineage>
        <taxon>Bacteria</taxon>
        <taxon>Thermotogati</taxon>
        <taxon>Deinococcota</taxon>
        <taxon>Deinococci</taxon>
        <taxon>Deinococcales</taxon>
        <taxon>Deinococcaceae</taxon>
        <taxon>Deinococcus</taxon>
    </lineage>
</organism>
<dbReference type="EMBL" id="FWWU01000006">
    <property type="protein sequence ID" value="SMB83178.1"/>
    <property type="molecule type" value="Genomic_DNA"/>
</dbReference>
<proteinExistence type="predicted"/>
<dbReference type="AlphaFoldDB" id="A0A1W1UPW0"/>
<gene>
    <name evidence="2" type="ORF">SAMN00790413_04293</name>
</gene>
<evidence type="ECO:0000313" key="2">
    <source>
        <dbReference type="EMBL" id="SMB83178.1"/>
    </source>
</evidence>
<reference evidence="2 3" key="1">
    <citation type="submission" date="2017-04" db="EMBL/GenBank/DDBJ databases">
        <authorList>
            <person name="Afonso C.L."/>
            <person name="Miller P.J."/>
            <person name="Scott M.A."/>
            <person name="Spackman E."/>
            <person name="Goraichik I."/>
            <person name="Dimitrov K.M."/>
            <person name="Suarez D.L."/>
            <person name="Swayne D.E."/>
        </authorList>
    </citation>
    <scope>NUCLEOTIDE SEQUENCE [LARGE SCALE GENOMIC DNA]</scope>
    <source>
        <strain evidence="2 3">KR-140</strain>
    </source>
</reference>
<keyword evidence="3" id="KW-1185">Reference proteome</keyword>